<accession>A0A5C4M767</accession>
<dbReference type="SUPFAM" id="SSF53613">
    <property type="entry name" value="Ribokinase-like"/>
    <property type="match status" value="1"/>
</dbReference>
<dbReference type="EMBL" id="VDFW01000002">
    <property type="protein sequence ID" value="TNC29114.1"/>
    <property type="molecule type" value="Genomic_DNA"/>
</dbReference>
<evidence type="ECO:0000256" key="2">
    <source>
        <dbReference type="ARBA" id="ARBA00022777"/>
    </source>
</evidence>
<dbReference type="InterPro" id="IPR002139">
    <property type="entry name" value="Ribo/fructo_kinase"/>
</dbReference>
<feature type="region of interest" description="Disordered" evidence="3">
    <location>
        <begin position="41"/>
        <end position="64"/>
    </location>
</feature>
<dbReference type="InterPro" id="IPR011611">
    <property type="entry name" value="PfkB_dom"/>
</dbReference>
<sequence length="371" mass="39084">MVDSLTDRASASSRTDAAPSARSVLTMRFCRSRRIMPVSYPSDARSRANSCKVEQPEEKPVTAPPPGAELLFAGDIFCDVIFTGVDAPSAGTEVFADGFRISPGGVATRAVAAARAGARTKLVSRLGDDPLGAHVRAVLAAEPGLDTSLLERVPGYQSPVTVSLTGARDRSFITYQRRLGHLRLPGNLGPIGATHIGIARGIPPWVSRLRAAGTKIFGGVGWDETGAWSPEVLDRLAEIDVFVPNDVEAMRYTRTGDAVSAAKALAERVPLVVVTRGADGVVAVDSTSGTLIELPAVPVDVRDPTGAGDVFVATFMASARHEWDLRTRLRFATLSAAISVTGLGGATSAPRPQDLAAFVARHHPEGAWSFL</sequence>
<comment type="caution">
    <text evidence="5">The sequence shown here is derived from an EMBL/GenBank/DDBJ whole genome shotgun (WGS) entry which is preliminary data.</text>
</comment>
<dbReference type="PRINTS" id="PR00990">
    <property type="entry name" value="RIBOKINASE"/>
</dbReference>
<gene>
    <name evidence="5" type="ORF">FG385_03165</name>
</gene>
<feature type="domain" description="Carbohydrate kinase PfkB" evidence="4">
    <location>
        <begin position="229"/>
        <end position="350"/>
    </location>
</feature>
<dbReference type="Proteomes" id="UP000305546">
    <property type="component" value="Unassembled WGS sequence"/>
</dbReference>
<feature type="domain" description="Carbohydrate kinase PfkB" evidence="4">
    <location>
        <begin position="95"/>
        <end position="176"/>
    </location>
</feature>
<dbReference type="GO" id="GO:0006796">
    <property type="term" value="P:phosphate-containing compound metabolic process"/>
    <property type="evidence" value="ECO:0007669"/>
    <property type="project" value="UniProtKB-ARBA"/>
</dbReference>
<keyword evidence="1" id="KW-0808">Transferase</keyword>
<evidence type="ECO:0000313" key="6">
    <source>
        <dbReference type="Proteomes" id="UP000305546"/>
    </source>
</evidence>
<dbReference type="GO" id="GO:0005829">
    <property type="term" value="C:cytosol"/>
    <property type="evidence" value="ECO:0007669"/>
    <property type="project" value="TreeGrafter"/>
</dbReference>
<dbReference type="Gene3D" id="3.40.1190.20">
    <property type="match status" value="1"/>
</dbReference>
<keyword evidence="2 5" id="KW-0418">Kinase</keyword>
<evidence type="ECO:0000256" key="3">
    <source>
        <dbReference type="SAM" id="MobiDB-lite"/>
    </source>
</evidence>
<keyword evidence="6" id="KW-1185">Reference proteome</keyword>
<dbReference type="AlphaFoldDB" id="A0A5C4M767"/>
<dbReference type="PANTHER" id="PTHR10584">
    <property type="entry name" value="SUGAR KINASE"/>
    <property type="match status" value="1"/>
</dbReference>
<dbReference type="Pfam" id="PF00294">
    <property type="entry name" value="PfkB"/>
    <property type="match status" value="2"/>
</dbReference>
<dbReference type="PANTHER" id="PTHR10584:SF166">
    <property type="entry name" value="RIBOKINASE"/>
    <property type="match status" value="1"/>
</dbReference>
<protein>
    <submittedName>
        <fullName evidence="5">Carbohydrate kinase family protein</fullName>
    </submittedName>
</protein>
<name>A0A5C4M767_9PSEU</name>
<evidence type="ECO:0000259" key="4">
    <source>
        <dbReference type="Pfam" id="PF00294"/>
    </source>
</evidence>
<reference evidence="5 6" key="1">
    <citation type="submission" date="2019-06" db="EMBL/GenBank/DDBJ databases">
        <title>Amycolatopsis alkalitolerans sp. nov., isolated from Gastrodia elata Blume.</title>
        <authorList>
            <person name="Narsing Rao M.P."/>
            <person name="Li W.J."/>
        </authorList>
    </citation>
    <scope>NUCLEOTIDE SEQUENCE [LARGE SCALE GENOMIC DNA]</scope>
    <source>
        <strain evidence="5 6">SYSUP0005</strain>
    </source>
</reference>
<evidence type="ECO:0000256" key="1">
    <source>
        <dbReference type="ARBA" id="ARBA00022679"/>
    </source>
</evidence>
<proteinExistence type="predicted"/>
<dbReference type="GO" id="GO:0016301">
    <property type="term" value="F:kinase activity"/>
    <property type="evidence" value="ECO:0007669"/>
    <property type="project" value="UniProtKB-KW"/>
</dbReference>
<evidence type="ECO:0000313" key="5">
    <source>
        <dbReference type="EMBL" id="TNC29114.1"/>
    </source>
</evidence>
<organism evidence="5 6">
    <name type="scientific">Amycolatopsis alkalitolerans</name>
    <dbReference type="NCBI Taxonomy" id="2547244"/>
    <lineage>
        <taxon>Bacteria</taxon>
        <taxon>Bacillati</taxon>
        <taxon>Actinomycetota</taxon>
        <taxon>Actinomycetes</taxon>
        <taxon>Pseudonocardiales</taxon>
        <taxon>Pseudonocardiaceae</taxon>
        <taxon>Amycolatopsis</taxon>
    </lineage>
</organism>
<dbReference type="InterPro" id="IPR029056">
    <property type="entry name" value="Ribokinase-like"/>
</dbReference>